<dbReference type="Proteomes" id="UP001149165">
    <property type="component" value="Unassembled WGS sequence"/>
</dbReference>
<sequence length="348" mass="38370">MPLEALWSENCRSQLTCTMSNNSESFLRIHDQRFTAIAGTSPTIELLAENKEYPFAHEAGVFLPDTNSLYITSNRCFNNGNEQKIHITRVNLDQRPVTCEEISTNVPMGNGGINYGEDHVLFCGQGTMTEPSGLYRMSTVSHKSELLKGDFLGRPFNSVNDVVVHTDGSIWFTDPIYGYEQGYRPRPCLPSQVYRWCPSTGNIRAVADGFGRPNGICFSPDEKTVYITDTDRVHGDGSVVDERVSSIYAFDVAIYHGEPFLINRRLFALADSGIPDGIKCDLNGNVYSGCGDGIHVWSPGGILLGRILIEGGVANFCFGRNGEIFALNEHRLWRVELSGAVKGALLGL</sequence>
<feature type="domain" description="SMP-30/Gluconolactonase/LRE-like region" evidence="1">
    <location>
        <begin position="126"/>
        <end position="319"/>
    </location>
</feature>
<dbReference type="OrthoDB" id="423498at2759"/>
<gene>
    <name evidence="2" type="ORF">N7456_011076</name>
</gene>
<dbReference type="Gene3D" id="2.120.10.30">
    <property type="entry name" value="TolB, C-terminal domain"/>
    <property type="match status" value="1"/>
</dbReference>
<dbReference type="PANTHER" id="PTHR47064">
    <property type="entry name" value="PUTATIVE (AFU_ORTHOLOGUE AFUA_1G08990)-RELATED"/>
    <property type="match status" value="1"/>
</dbReference>
<dbReference type="SUPFAM" id="SSF63829">
    <property type="entry name" value="Calcium-dependent phosphotriesterase"/>
    <property type="match status" value="1"/>
</dbReference>
<dbReference type="EMBL" id="JAPQKH010000007">
    <property type="protein sequence ID" value="KAJ5087460.1"/>
    <property type="molecule type" value="Genomic_DNA"/>
</dbReference>
<proteinExistence type="predicted"/>
<organism evidence="2 3">
    <name type="scientific">Penicillium angulare</name>
    <dbReference type="NCBI Taxonomy" id="116970"/>
    <lineage>
        <taxon>Eukaryota</taxon>
        <taxon>Fungi</taxon>
        <taxon>Dikarya</taxon>
        <taxon>Ascomycota</taxon>
        <taxon>Pezizomycotina</taxon>
        <taxon>Eurotiomycetes</taxon>
        <taxon>Eurotiomycetidae</taxon>
        <taxon>Eurotiales</taxon>
        <taxon>Aspergillaceae</taxon>
        <taxon>Penicillium</taxon>
    </lineage>
</organism>
<name>A0A9W9ET98_9EURO</name>
<dbReference type="PANTHER" id="PTHR47064:SF2">
    <property type="entry name" value="SMP-30_GLUCONOLACTONASE_LRE-LIKE REGION DOMAIN-CONTAINING PROTEIN-RELATED"/>
    <property type="match status" value="1"/>
</dbReference>
<evidence type="ECO:0000259" key="1">
    <source>
        <dbReference type="Pfam" id="PF08450"/>
    </source>
</evidence>
<dbReference type="InterPro" id="IPR011042">
    <property type="entry name" value="6-blade_b-propeller_TolB-like"/>
</dbReference>
<dbReference type="AlphaFoldDB" id="A0A9W9ET98"/>
<comment type="caution">
    <text evidence="2">The sequence shown here is derived from an EMBL/GenBank/DDBJ whole genome shotgun (WGS) entry which is preliminary data.</text>
</comment>
<keyword evidence="3" id="KW-1185">Reference proteome</keyword>
<evidence type="ECO:0000313" key="3">
    <source>
        <dbReference type="Proteomes" id="UP001149165"/>
    </source>
</evidence>
<reference evidence="2" key="2">
    <citation type="journal article" date="2023" name="IMA Fungus">
        <title>Comparative genomic study of the Penicillium genus elucidates a diverse pangenome and 15 lateral gene transfer events.</title>
        <authorList>
            <person name="Petersen C."/>
            <person name="Sorensen T."/>
            <person name="Nielsen M.R."/>
            <person name="Sondergaard T.E."/>
            <person name="Sorensen J.L."/>
            <person name="Fitzpatrick D.A."/>
            <person name="Frisvad J.C."/>
            <person name="Nielsen K.L."/>
        </authorList>
    </citation>
    <scope>NUCLEOTIDE SEQUENCE</scope>
    <source>
        <strain evidence="2">IBT 30069</strain>
    </source>
</reference>
<dbReference type="Pfam" id="PF08450">
    <property type="entry name" value="SGL"/>
    <property type="match status" value="1"/>
</dbReference>
<dbReference type="InterPro" id="IPR052988">
    <property type="entry name" value="Oryzine_lactonohydrolase"/>
</dbReference>
<dbReference type="InterPro" id="IPR013658">
    <property type="entry name" value="SGL"/>
</dbReference>
<accession>A0A9W9ET98</accession>
<reference evidence="2" key="1">
    <citation type="submission" date="2022-11" db="EMBL/GenBank/DDBJ databases">
        <authorList>
            <person name="Petersen C."/>
        </authorList>
    </citation>
    <scope>NUCLEOTIDE SEQUENCE</scope>
    <source>
        <strain evidence="2">IBT 30069</strain>
    </source>
</reference>
<evidence type="ECO:0000313" key="2">
    <source>
        <dbReference type="EMBL" id="KAJ5087460.1"/>
    </source>
</evidence>
<protein>
    <recommendedName>
        <fullName evidence="1">SMP-30/Gluconolactonase/LRE-like region domain-containing protein</fullName>
    </recommendedName>
</protein>